<dbReference type="Proteomes" id="UP000688137">
    <property type="component" value="Unassembled WGS sequence"/>
</dbReference>
<proteinExistence type="predicted"/>
<reference evidence="1" key="1">
    <citation type="submission" date="2021-01" db="EMBL/GenBank/DDBJ databases">
        <authorList>
            <consortium name="Genoscope - CEA"/>
            <person name="William W."/>
        </authorList>
    </citation>
    <scope>NUCLEOTIDE SEQUENCE</scope>
</reference>
<dbReference type="EMBL" id="CAJJDM010000071">
    <property type="protein sequence ID" value="CAD8082687.1"/>
    <property type="molecule type" value="Genomic_DNA"/>
</dbReference>
<dbReference type="AlphaFoldDB" id="A0A8S1MNQ7"/>
<organism evidence="1 2">
    <name type="scientific">Paramecium primaurelia</name>
    <dbReference type="NCBI Taxonomy" id="5886"/>
    <lineage>
        <taxon>Eukaryota</taxon>
        <taxon>Sar</taxon>
        <taxon>Alveolata</taxon>
        <taxon>Ciliophora</taxon>
        <taxon>Intramacronucleata</taxon>
        <taxon>Oligohymenophorea</taxon>
        <taxon>Peniculida</taxon>
        <taxon>Parameciidae</taxon>
        <taxon>Paramecium</taxon>
    </lineage>
</organism>
<dbReference type="OMA" id="DDFFGWQ"/>
<evidence type="ECO:0000313" key="2">
    <source>
        <dbReference type="Proteomes" id="UP000688137"/>
    </source>
</evidence>
<comment type="caution">
    <text evidence="1">The sequence shown here is derived from an EMBL/GenBank/DDBJ whole genome shotgun (WGS) entry which is preliminary data.</text>
</comment>
<keyword evidence="2" id="KW-1185">Reference proteome</keyword>
<protein>
    <submittedName>
        <fullName evidence="1">Uncharacterized protein</fullName>
    </submittedName>
</protein>
<gene>
    <name evidence="1" type="ORF">PPRIM_AZ9-3.1.T0680105</name>
</gene>
<accession>A0A8S1MNQ7</accession>
<name>A0A8S1MNQ7_PARPR</name>
<evidence type="ECO:0000313" key="1">
    <source>
        <dbReference type="EMBL" id="CAD8082687.1"/>
    </source>
</evidence>
<sequence>MHSIKQAKDQLQDRELNNNLTMRSISDKMDDFFGWQNHYKQDSLIRGIIHGCYHGMWGVLKYMAQNTEGSKREFKRAKDQFQRNGRIRE</sequence>